<name>A0A4R2R544_9PSEU</name>
<keyword evidence="1" id="KW-1133">Transmembrane helix</keyword>
<dbReference type="Pfam" id="PF07811">
    <property type="entry name" value="TadE"/>
    <property type="match status" value="1"/>
</dbReference>
<keyword evidence="4" id="KW-1185">Reference proteome</keyword>
<evidence type="ECO:0000313" key="3">
    <source>
        <dbReference type="EMBL" id="TCP56848.1"/>
    </source>
</evidence>
<sequence length="122" mass="12205">MPATGCALSSGARDRGAVTVEAAIGISALVVVLGLAFAGIVALSDQLRCTDAAREAARLIARGDGARAESVVQRIAPAGAELRVDTAGEEISVQVRAPAAAGLLPGITLRADAYAIAEPADR</sequence>
<dbReference type="InterPro" id="IPR012495">
    <property type="entry name" value="TadE-like_dom"/>
</dbReference>
<dbReference type="Proteomes" id="UP000294911">
    <property type="component" value="Unassembled WGS sequence"/>
</dbReference>
<keyword evidence="1" id="KW-0472">Membrane</keyword>
<evidence type="ECO:0000259" key="2">
    <source>
        <dbReference type="Pfam" id="PF07811"/>
    </source>
</evidence>
<comment type="caution">
    <text evidence="3">The sequence shown here is derived from an EMBL/GenBank/DDBJ whole genome shotgun (WGS) entry which is preliminary data.</text>
</comment>
<evidence type="ECO:0000313" key="4">
    <source>
        <dbReference type="Proteomes" id="UP000294911"/>
    </source>
</evidence>
<dbReference type="AlphaFoldDB" id="A0A4R2R544"/>
<feature type="domain" description="TadE-like" evidence="2">
    <location>
        <begin position="16"/>
        <end position="58"/>
    </location>
</feature>
<reference evidence="3 4" key="1">
    <citation type="submission" date="2019-03" db="EMBL/GenBank/DDBJ databases">
        <title>Genomic Encyclopedia of Type Strains, Phase IV (KMG-IV): sequencing the most valuable type-strain genomes for metagenomic binning, comparative biology and taxonomic classification.</title>
        <authorList>
            <person name="Goeker M."/>
        </authorList>
    </citation>
    <scope>NUCLEOTIDE SEQUENCE [LARGE SCALE GENOMIC DNA]</scope>
    <source>
        <strain evidence="3 4">DSM 45765</strain>
    </source>
</reference>
<dbReference type="EMBL" id="SLXQ01000001">
    <property type="protein sequence ID" value="TCP56848.1"/>
    <property type="molecule type" value="Genomic_DNA"/>
</dbReference>
<organism evidence="3 4">
    <name type="scientific">Tamaricihabitans halophyticus</name>
    <dbReference type="NCBI Taxonomy" id="1262583"/>
    <lineage>
        <taxon>Bacteria</taxon>
        <taxon>Bacillati</taxon>
        <taxon>Actinomycetota</taxon>
        <taxon>Actinomycetes</taxon>
        <taxon>Pseudonocardiales</taxon>
        <taxon>Pseudonocardiaceae</taxon>
        <taxon>Tamaricihabitans</taxon>
    </lineage>
</organism>
<dbReference type="InterPro" id="IPR049790">
    <property type="entry name" value="Rv3655c/TadE"/>
</dbReference>
<evidence type="ECO:0000256" key="1">
    <source>
        <dbReference type="SAM" id="Phobius"/>
    </source>
</evidence>
<dbReference type="NCBIfam" id="NF041390">
    <property type="entry name" value="TadE_Rv3655c"/>
    <property type="match status" value="1"/>
</dbReference>
<gene>
    <name evidence="3" type="ORF">EV191_101795</name>
</gene>
<accession>A0A4R2R544</accession>
<keyword evidence="1" id="KW-0812">Transmembrane</keyword>
<feature type="transmembrane region" description="Helical" evidence="1">
    <location>
        <begin position="22"/>
        <end position="44"/>
    </location>
</feature>
<proteinExistence type="predicted"/>
<dbReference type="RefSeq" id="WP_132875399.1">
    <property type="nucleotide sequence ID" value="NZ_SLXQ01000001.1"/>
</dbReference>
<protein>
    <submittedName>
        <fullName evidence="3">TadE-like protein</fullName>
    </submittedName>
</protein>
<dbReference type="OrthoDB" id="4481209at2"/>